<evidence type="ECO:0000256" key="1">
    <source>
        <dbReference type="SAM" id="Phobius"/>
    </source>
</evidence>
<keyword evidence="1" id="KW-0472">Membrane</keyword>
<protein>
    <submittedName>
        <fullName evidence="2">Uncharacterized protein</fullName>
    </submittedName>
</protein>
<evidence type="ECO:0000313" key="2">
    <source>
        <dbReference type="EMBL" id="GAI77967.1"/>
    </source>
</evidence>
<organism evidence="2">
    <name type="scientific">marine sediment metagenome</name>
    <dbReference type="NCBI Taxonomy" id="412755"/>
    <lineage>
        <taxon>unclassified sequences</taxon>
        <taxon>metagenomes</taxon>
        <taxon>ecological metagenomes</taxon>
    </lineage>
</organism>
<keyword evidence="1" id="KW-0812">Transmembrane</keyword>
<dbReference type="AlphaFoldDB" id="X1RB73"/>
<feature type="non-terminal residue" evidence="2">
    <location>
        <position position="1"/>
    </location>
</feature>
<reference evidence="2" key="1">
    <citation type="journal article" date="2014" name="Front. Microbiol.">
        <title>High frequency of phylogenetically diverse reductive dehalogenase-homologous genes in deep subseafloor sedimentary metagenomes.</title>
        <authorList>
            <person name="Kawai M."/>
            <person name="Futagami T."/>
            <person name="Toyoda A."/>
            <person name="Takaki Y."/>
            <person name="Nishi S."/>
            <person name="Hori S."/>
            <person name="Arai W."/>
            <person name="Tsubouchi T."/>
            <person name="Morono Y."/>
            <person name="Uchiyama I."/>
            <person name="Ito T."/>
            <person name="Fujiyama A."/>
            <person name="Inagaki F."/>
            <person name="Takami H."/>
        </authorList>
    </citation>
    <scope>NUCLEOTIDE SEQUENCE</scope>
    <source>
        <strain evidence="2">Expedition CK06-06</strain>
    </source>
</reference>
<feature type="transmembrane region" description="Helical" evidence="1">
    <location>
        <begin position="20"/>
        <end position="39"/>
    </location>
</feature>
<comment type="caution">
    <text evidence="2">The sequence shown here is derived from an EMBL/GenBank/DDBJ whole genome shotgun (WGS) entry which is preliminary data.</text>
</comment>
<proteinExistence type="predicted"/>
<accession>X1RB73</accession>
<name>X1RB73_9ZZZZ</name>
<sequence length="61" mass="6747">ATTKKAKGLDKKLRKKGIALPFLLIGIGALVLVIVYFVFLRRPLETDTSVEGQIRDFDEGS</sequence>
<dbReference type="EMBL" id="BARW01005322">
    <property type="protein sequence ID" value="GAI77967.1"/>
    <property type="molecule type" value="Genomic_DNA"/>
</dbReference>
<gene>
    <name evidence="2" type="ORF">S12H4_11687</name>
</gene>
<keyword evidence="1" id="KW-1133">Transmembrane helix</keyword>